<name>A0A1G5ZSB3_9HYPH</name>
<sequence>MPHSYDEFVHLQNIRHFEKKLETETDPENRDMLRRLLAEEKTKILQPTNSRSAKD</sequence>
<dbReference type="Proteomes" id="UP000198588">
    <property type="component" value="Unassembled WGS sequence"/>
</dbReference>
<organism evidence="1 2">
    <name type="scientific">Mesorhizobium qingshengii</name>
    <dbReference type="NCBI Taxonomy" id="1165689"/>
    <lineage>
        <taxon>Bacteria</taxon>
        <taxon>Pseudomonadati</taxon>
        <taxon>Pseudomonadota</taxon>
        <taxon>Alphaproteobacteria</taxon>
        <taxon>Hyphomicrobiales</taxon>
        <taxon>Phyllobacteriaceae</taxon>
        <taxon>Mesorhizobium</taxon>
    </lineage>
</organism>
<gene>
    <name evidence="1" type="ORF">SAMN02927914_05944</name>
</gene>
<evidence type="ECO:0000313" key="2">
    <source>
        <dbReference type="Proteomes" id="UP000198588"/>
    </source>
</evidence>
<accession>A0A1G5ZSB3</accession>
<evidence type="ECO:0000313" key="1">
    <source>
        <dbReference type="EMBL" id="SDA97679.1"/>
    </source>
</evidence>
<dbReference type="AlphaFoldDB" id="A0A1G5ZSB3"/>
<proteinExistence type="predicted"/>
<dbReference type="EMBL" id="FMXM01000027">
    <property type="protein sequence ID" value="SDA97679.1"/>
    <property type="molecule type" value="Genomic_DNA"/>
</dbReference>
<reference evidence="1 2" key="1">
    <citation type="submission" date="2016-10" db="EMBL/GenBank/DDBJ databases">
        <authorList>
            <person name="de Groot N.N."/>
        </authorList>
    </citation>
    <scope>NUCLEOTIDE SEQUENCE [LARGE SCALE GENOMIC DNA]</scope>
    <source>
        <strain evidence="1 2">CGMCC 1.12097</strain>
    </source>
</reference>
<protein>
    <submittedName>
        <fullName evidence="1">Uncharacterized protein</fullName>
    </submittedName>
</protein>